<dbReference type="SMART" id="SM00966">
    <property type="entry name" value="SpoVT_AbrB"/>
    <property type="match status" value="1"/>
</dbReference>
<keyword evidence="4" id="KW-1185">Reference proteome</keyword>
<gene>
    <name evidence="3" type="primary">prlF</name>
    <name evidence="3" type="ORF">Phpb_02333</name>
</gene>
<dbReference type="Gene3D" id="2.10.260.10">
    <property type="match status" value="1"/>
</dbReference>
<dbReference type="EMBL" id="LOIC01000063">
    <property type="protein sequence ID" value="OCA54691.1"/>
    <property type="molecule type" value="Genomic_DNA"/>
</dbReference>
<feature type="domain" description="SpoVT-AbrB" evidence="2">
    <location>
        <begin position="12"/>
        <end position="59"/>
    </location>
</feature>
<dbReference type="PATRIC" id="fig|29488.15.peg.2565"/>
<evidence type="ECO:0000313" key="4">
    <source>
        <dbReference type="Proteomes" id="UP000092665"/>
    </source>
</evidence>
<dbReference type="Pfam" id="PF15937">
    <property type="entry name" value="PrlF_antitoxin"/>
    <property type="match status" value="1"/>
</dbReference>
<keyword evidence="1" id="KW-0238">DNA-binding</keyword>
<dbReference type="InterPro" id="IPR031848">
    <property type="entry name" value="PrlF_antitoxin"/>
</dbReference>
<evidence type="ECO:0000259" key="2">
    <source>
        <dbReference type="PROSITE" id="PS51740"/>
    </source>
</evidence>
<dbReference type="InterPro" id="IPR037914">
    <property type="entry name" value="SpoVT-AbrB_sf"/>
</dbReference>
<dbReference type="Proteomes" id="UP000092665">
    <property type="component" value="Unassembled WGS sequence"/>
</dbReference>
<dbReference type="GO" id="GO:0003677">
    <property type="term" value="F:DNA binding"/>
    <property type="evidence" value="ECO:0007669"/>
    <property type="project" value="UniProtKB-UniRule"/>
</dbReference>
<name>A0A1B8YHU4_9GAMM</name>
<sequence length="116" mass="13108">MHVLPNVEFEVSAESKLTRRSQTTIPISVRKALKLKPGHDSIAYKILSSGDVLIRRKNSEEEKDLVMESFLNFLAKDIQKHPEQVQQLDEQLINQTKSLVAGINIDLNNPLSADDE</sequence>
<evidence type="ECO:0000256" key="1">
    <source>
        <dbReference type="PROSITE-ProRule" id="PRU01076"/>
    </source>
</evidence>
<evidence type="ECO:0000313" key="3">
    <source>
        <dbReference type="EMBL" id="OCA54691.1"/>
    </source>
</evidence>
<protein>
    <submittedName>
        <fullName evidence="3">Antitoxin PrlF</fullName>
    </submittedName>
</protein>
<dbReference type="GO" id="GO:0097351">
    <property type="term" value="F:toxin sequestering activity"/>
    <property type="evidence" value="ECO:0007669"/>
    <property type="project" value="InterPro"/>
</dbReference>
<dbReference type="PROSITE" id="PS51740">
    <property type="entry name" value="SPOVT_ABRB"/>
    <property type="match status" value="1"/>
</dbReference>
<comment type="caution">
    <text evidence="3">The sequence shown here is derived from an EMBL/GenBank/DDBJ whole genome shotgun (WGS) entry which is preliminary data.</text>
</comment>
<proteinExistence type="predicted"/>
<dbReference type="RefSeq" id="WP_065390469.1">
    <property type="nucleotide sequence ID" value="NZ_CAWMQN010000063.1"/>
</dbReference>
<dbReference type="GO" id="GO:0001558">
    <property type="term" value="P:regulation of cell growth"/>
    <property type="evidence" value="ECO:0007669"/>
    <property type="project" value="InterPro"/>
</dbReference>
<dbReference type="AlphaFoldDB" id="A0A1B8YHU4"/>
<accession>A0A1B8YHU4</accession>
<dbReference type="SUPFAM" id="SSF89447">
    <property type="entry name" value="AbrB/MazE/MraZ-like"/>
    <property type="match status" value="1"/>
</dbReference>
<organism evidence="3 4">
    <name type="scientific">Photorhabdus namnaonensis</name>
    <dbReference type="NCBI Taxonomy" id="1851568"/>
    <lineage>
        <taxon>Bacteria</taxon>
        <taxon>Pseudomonadati</taxon>
        <taxon>Pseudomonadota</taxon>
        <taxon>Gammaproteobacteria</taxon>
        <taxon>Enterobacterales</taxon>
        <taxon>Morganellaceae</taxon>
        <taxon>Photorhabdus</taxon>
    </lineage>
</organism>
<dbReference type="InterPro" id="IPR007159">
    <property type="entry name" value="SpoVT-AbrB_dom"/>
</dbReference>
<dbReference type="NCBIfam" id="NF007429">
    <property type="entry name" value="PRK09974.1"/>
    <property type="match status" value="1"/>
</dbReference>
<reference evidence="4" key="1">
    <citation type="submission" date="2015-11" db="EMBL/GenBank/DDBJ databases">
        <authorList>
            <person name="Tobias N.J."/>
            <person name="Mishra B."/>
            <person name="Gupta D.K."/>
            <person name="Thines M."/>
            <person name="Stinear T.P."/>
            <person name="Bode H.B."/>
        </authorList>
    </citation>
    <scope>NUCLEOTIDE SEQUENCE [LARGE SCALE GENOMIC DNA]</scope>
    <source>
        <strain evidence="4">PB45.5</strain>
    </source>
</reference>
<dbReference type="GO" id="GO:0003700">
    <property type="term" value="F:DNA-binding transcription factor activity"/>
    <property type="evidence" value="ECO:0007669"/>
    <property type="project" value="InterPro"/>
</dbReference>